<dbReference type="EMBL" id="RCOS01000163">
    <property type="protein sequence ID" value="RSN72229.1"/>
    <property type="molecule type" value="Genomic_DNA"/>
</dbReference>
<organism evidence="2 3">
    <name type="scientific">Candidatus Methanodesulfokora washburnensis</name>
    <dbReference type="NCBI Taxonomy" id="2478471"/>
    <lineage>
        <taxon>Archaea</taxon>
        <taxon>Thermoproteota</taxon>
        <taxon>Candidatus Korarchaeia</taxon>
        <taxon>Candidatus Korarchaeia incertae sedis</taxon>
        <taxon>Candidatus Methanodesulfokora</taxon>
    </lineage>
</organism>
<keyword evidence="1" id="KW-0812">Transmembrane</keyword>
<evidence type="ECO:0000256" key="1">
    <source>
        <dbReference type="SAM" id="Phobius"/>
    </source>
</evidence>
<feature type="transmembrane region" description="Helical" evidence="1">
    <location>
        <begin position="6"/>
        <end position="24"/>
    </location>
</feature>
<keyword evidence="1" id="KW-1133">Transmembrane helix</keyword>
<evidence type="ECO:0000313" key="3">
    <source>
        <dbReference type="Proteomes" id="UP000277582"/>
    </source>
</evidence>
<name>A0A3R9X0E5_9CREN</name>
<gene>
    <name evidence="2" type="ORF">D6D85_14620</name>
</gene>
<keyword evidence="1" id="KW-0472">Membrane</keyword>
<proteinExistence type="predicted"/>
<protein>
    <submittedName>
        <fullName evidence="2">Uncharacterized protein</fullName>
    </submittedName>
</protein>
<evidence type="ECO:0000313" key="2">
    <source>
        <dbReference type="EMBL" id="RSN72229.1"/>
    </source>
</evidence>
<sequence length="338" mass="37944">MKIATGAGMAVIILLAILVIYITTKPSLIVKSIEVTDIVTSKIEGPFWVSHCPGIKIFFKTDKYPVKFYLLTSEGKVIDSYKAELPEEVAYLAINEICENIVGPKKYVVKAFIDDEEVLRREINVKGVSGSIRILNTSISVITHMLGNIKEKEPKIDKILIEVENTGDVPLYLACPLFNPVVLSVDGNPLFFTPSKEAIMPGSRERVELSIFGGVDPDERHVFTISVSGIENAPYITEPLRPEVRIDEVKLGYENFSRSWFMENITITIRNTEAYPIGLHHLEMYANDKFFLPFVRGFVNPGEEKTVTVGGTFYVKEKPSEIKIKLYGTEVVYRISEG</sequence>
<dbReference type="Proteomes" id="UP000277582">
    <property type="component" value="Unassembled WGS sequence"/>
</dbReference>
<reference evidence="2 3" key="1">
    <citation type="submission" date="2018-10" db="EMBL/GenBank/DDBJ databases">
        <title>Co-occurring genomic capacity for anaerobic methane metabolism and dissimilatory sulfite reduction discovered in the Korarchaeota.</title>
        <authorList>
            <person name="Mckay L.J."/>
            <person name="Dlakic M."/>
            <person name="Fields M.W."/>
            <person name="Delmont T.O."/>
            <person name="Eren A.M."/>
            <person name="Jay Z.J."/>
            <person name="Klingelsmith K.B."/>
            <person name="Rusch D.B."/>
            <person name="Inskeep W.P."/>
        </authorList>
    </citation>
    <scope>NUCLEOTIDE SEQUENCE [LARGE SCALE GENOMIC DNA]</scope>
    <source>
        <strain evidence="2 3">MDKW</strain>
    </source>
</reference>
<comment type="caution">
    <text evidence="2">The sequence shown here is derived from an EMBL/GenBank/DDBJ whole genome shotgun (WGS) entry which is preliminary data.</text>
</comment>
<keyword evidence="3" id="KW-1185">Reference proteome</keyword>
<accession>A0A3R9X0E5</accession>
<dbReference type="AlphaFoldDB" id="A0A3R9X0E5"/>